<dbReference type="GO" id="GO:0003700">
    <property type="term" value="F:DNA-binding transcription factor activity"/>
    <property type="evidence" value="ECO:0007669"/>
    <property type="project" value="TreeGrafter"/>
</dbReference>
<evidence type="ECO:0000256" key="1">
    <source>
        <dbReference type="ARBA" id="ARBA00023015"/>
    </source>
</evidence>
<gene>
    <name evidence="6" type="ORF">GCM10011611_66580</name>
</gene>
<keyword evidence="3" id="KW-0804">Transcription</keyword>
<evidence type="ECO:0000256" key="2">
    <source>
        <dbReference type="ARBA" id="ARBA00023125"/>
    </source>
</evidence>
<dbReference type="InterPro" id="IPR036388">
    <property type="entry name" value="WH-like_DNA-bd_sf"/>
</dbReference>
<dbReference type="EMBL" id="BMJQ01000035">
    <property type="protein sequence ID" value="GGF50833.1"/>
    <property type="molecule type" value="Genomic_DNA"/>
</dbReference>
<dbReference type="AlphaFoldDB" id="A0A8J2Z0K9"/>
<evidence type="ECO:0000256" key="3">
    <source>
        <dbReference type="ARBA" id="ARBA00023163"/>
    </source>
</evidence>
<dbReference type="Pfam" id="PF01614">
    <property type="entry name" value="IclR_C"/>
    <property type="match status" value="1"/>
</dbReference>
<evidence type="ECO:0000313" key="6">
    <source>
        <dbReference type="EMBL" id="GGF50833.1"/>
    </source>
</evidence>
<dbReference type="InterPro" id="IPR014757">
    <property type="entry name" value="Tscrpt_reg_IclR_C"/>
</dbReference>
<dbReference type="SUPFAM" id="SSF46785">
    <property type="entry name" value="Winged helix' DNA-binding domain"/>
    <property type="match status" value="1"/>
</dbReference>
<dbReference type="SMART" id="SM00346">
    <property type="entry name" value="HTH_ICLR"/>
    <property type="match status" value="1"/>
</dbReference>
<dbReference type="PROSITE" id="PS51077">
    <property type="entry name" value="HTH_ICLR"/>
    <property type="match status" value="1"/>
</dbReference>
<name>A0A8J2Z0K9_9PROT</name>
<dbReference type="PANTHER" id="PTHR30136:SF35">
    <property type="entry name" value="HTH-TYPE TRANSCRIPTIONAL REGULATOR RV1719"/>
    <property type="match status" value="1"/>
</dbReference>
<keyword evidence="1" id="KW-0805">Transcription regulation</keyword>
<keyword evidence="2" id="KW-0238">DNA-binding</keyword>
<accession>A0A8J2Z0K9</accession>
<dbReference type="PROSITE" id="PS51078">
    <property type="entry name" value="ICLR_ED"/>
    <property type="match status" value="1"/>
</dbReference>
<dbReference type="GO" id="GO:0045892">
    <property type="term" value="P:negative regulation of DNA-templated transcription"/>
    <property type="evidence" value="ECO:0007669"/>
    <property type="project" value="TreeGrafter"/>
</dbReference>
<evidence type="ECO:0000259" key="5">
    <source>
        <dbReference type="PROSITE" id="PS51078"/>
    </source>
</evidence>
<dbReference type="PANTHER" id="PTHR30136">
    <property type="entry name" value="HELIX-TURN-HELIX TRANSCRIPTIONAL REGULATOR, ICLR FAMILY"/>
    <property type="match status" value="1"/>
</dbReference>
<feature type="domain" description="HTH iclR-type" evidence="4">
    <location>
        <begin position="1"/>
        <end position="63"/>
    </location>
</feature>
<keyword evidence="7" id="KW-1185">Reference proteome</keyword>
<feature type="domain" description="IclR-ED" evidence="5">
    <location>
        <begin position="64"/>
        <end position="251"/>
    </location>
</feature>
<dbReference type="InterPro" id="IPR036390">
    <property type="entry name" value="WH_DNA-bd_sf"/>
</dbReference>
<proteinExistence type="predicted"/>
<dbReference type="InterPro" id="IPR029016">
    <property type="entry name" value="GAF-like_dom_sf"/>
</dbReference>
<comment type="caution">
    <text evidence="6">The sequence shown here is derived from an EMBL/GenBank/DDBJ whole genome shotgun (WGS) entry which is preliminary data.</text>
</comment>
<reference evidence="6" key="1">
    <citation type="journal article" date="2014" name="Int. J. Syst. Evol. Microbiol.">
        <title>Complete genome sequence of Corynebacterium casei LMG S-19264T (=DSM 44701T), isolated from a smear-ripened cheese.</title>
        <authorList>
            <consortium name="US DOE Joint Genome Institute (JGI-PGF)"/>
            <person name="Walter F."/>
            <person name="Albersmeier A."/>
            <person name="Kalinowski J."/>
            <person name="Ruckert C."/>
        </authorList>
    </citation>
    <scope>NUCLEOTIDE SEQUENCE</scope>
    <source>
        <strain evidence="6">CGMCC 1.15725</strain>
    </source>
</reference>
<dbReference type="Gene3D" id="3.30.450.40">
    <property type="match status" value="1"/>
</dbReference>
<evidence type="ECO:0000259" key="4">
    <source>
        <dbReference type="PROSITE" id="PS51077"/>
    </source>
</evidence>
<organism evidence="6 7">
    <name type="scientific">Aliidongia dinghuensis</name>
    <dbReference type="NCBI Taxonomy" id="1867774"/>
    <lineage>
        <taxon>Bacteria</taxon>
        <taxon>Pseudomonadati</taxon>
        <taxon>Pseudomonadota</taxon>
        <taxon>Alphaproteobacteria</taxon>
        <taxon>Rhodospirillales</taxon>
        <taxon>Dongiaceae</taxon>
        <taxon>Aliidongia</taxon>
    </lineage>
</organism>
<dbReference type="SUPFAM" id="SSF55781">
    <property type="entry name" value="GAF domain-like"/>
    <property type="match status" value="1"/>
</dbReference>
<dbReference type="InterPro" id="IPR005471">
    <property type="entry name" value="Tscrpt_reg_IclR_N"/>
</dbReference>
<dbReference type="Pfam" id="PF09339">
    <property type="entry name" value="HTH_IclR"/>
    <property type="match status" value="1"/>
</dbReference>
<dbReference type="InterPro" id="IPR050707">
    <property type="entry name" value="HTH_MetabolicPath_Reg"/>
</dbReference>
<reference evidence="6" key="2">
    <citation type="submission" date="2020-09" db="EMBL/GenBank/DDBJ databases">
        <authorList>
            <person name="Sun Q."/>
            <person name="Zhou Y."/>
        </authorList>
    </citation>
    <scope>NUCLEOTIDE SEQUENCE</scope>
    <source>
        <strain evidence="6">CGMCC 1.15725</strain>
    </source>
</reference>
<dbReference type="GO" id="GO:0003677">
    <property type="term" value="F:DNA binding"/>
    <property type="evidence" value="ECO:0007669"/>
    <property type="project" value="UniProtKB-KW"/>
</dbReference>
<protein>
    <submittedName>
        <fullName evidence="6">Transcriptional regulator</fullName>
    </submittedName>
</protein>
<dbReference type="Proteomes" id="UP000646365">
    <property type="component" value="Unassembled WGS sequence"/>
</dbReference>
<sequence>MSSRLRSIAIVELLAKHPHGLSARAVSEQLRIPFAATERLLQELAQSDYVRHGADRQTYRLRLKLAALGLAYLGASGVTDLVQPILDDLAKRTGELVRLAVIEGDRLTWVAKAQGSRSGLMYDPDVSAEVHLPSTANGQAWLACLSRRDAEALLDRHDIGGKPADEAPAFNREQLFQQLEGCRQRGYAFVSEIYQTGTSALATAIRKPDTGSPIGTVSIAGPTLRMTEARVSEMASWLAMTAAELAAASASSPLFAAR</sequence>
<dbReference type="RefSeq" id="WP_189052528.1">
    <property type="nucleotide sequence ID" value="NZ_BMJQ01000035.1"/>
</dbReference>
<dbReference type="Gene3D" id="1.10.10.10">
    <property type="entry name" value="Winged helix-like DNA-binding domain superfamily/Winged helix DNA-binding domain"/>
    <property type="match status" value="1"/>
</dbReference>
<evidence type="ECO:0000313" key="7">
    <source>
        <dbReference type="Proteomes" id="UP000646365"/>
    </source>
</evidence>